<dbReference type="GO" id="GO:0003899">
    <property type="term" value="F:DNA-directed RNA polymerase activity"/>
    <property type="evidence" value="ECO:0007669"/>
    <property type="project" value="InterPro"/>
</dbReference>
<dbReference type="PANTHER" id="PTHR11800:SF2">
    <property type="entry name" value="DNA-DIRECTED RNA POLYMERASE II SUBUNIT RPB3"/>
    <property type="match status" value="1"/>
</dbReference>
<dbReference type="Proteomes" id="UP000267606">
    <property type="component" value="Unassembled WGS sequence"/>
</dbReference>
<dbReference type="EMBL" id="UZAJ01001869">
    <property type="protein sequence ID" value="VDO34900.1"/>
    <property type="molecule type" value="Genomic_DNA"/>
</dbReference>
<reference evidence="6" key="1">
    <citation type="submission" date="2016-06" db="UniProtKB">
        <authorList>
            <consortium name="WormBaseParasite"/>
        </authorList>
    </citation>
    <scope>IDENTIFICATION</scope>
</reference>
<dbReference type="STRING" id="387005.A0A183H677"/>
<accession>A0A183H677</accession>
<keyword evidence="5" id="KW-1185">Reference proteome</keyword>
<sequence length="100" mass="11423">MPYANQPHVAITALNDEIVRFVLEDTDLSVANSLRRIFMAEVPTLAIDWVQVESNTSVLHDEFVAHRLGLIPLTSDSVVDQMQFSRVFIFCIIDCMNYKH</sequence>
<name>A0A183H677_9BILA</name>
<dbReference type="GO" id="GO:0006366">
    <property type="term" value="P:transcription by RNA polymerase II"/>
    <property type="evidence" value="ECO:0007669"/>
    <property type="project" value="TreeGrafter"/>
</dbReference>
<gene>
    <name evidence="4" type="ORF">OFLC_LOCUS2988</name>
</gene>
<keyword evidence="2" id="KW-0804">Transcription</keyword>
<proteinExistence type="predicted"/>
<evidence type="ECO:0000313" key="6">
    <source>
        <dbReference type="WBParaSite" id="OFLC_0000298701-mRNA-1"/>
    </source>
</evidence>
<dbReference type="InterPro" id="IPR050518">
    <property type="entry name" value="Rpo3/RPB3_RNA_Pol_subunit"/>
</dbReference>
<reference evidence="4 5" key="2">
    <citation type="submission" date="2018-11" db="EMBL/GenBank/DDBJ databases">
        <authorList>
            <consortium name="Pathogen Informatics"/>
        </authorList>
    </citation>
    <scope>NUCLEOTIDE SEQUENCE [LARGE SCALE GENOMIC DNA]</scope>
</reference>
<dbReference type="PROSITE" id="PS00446">
    <property type="entry name" value="RNA_POL_D_30KD"/>
    <property type="match status" value="1"/>
</dbReference>
<evidence type="ECO:0000259" key="3">
    <source>
        <dbReference type="Pfam" id="PF01193"/>
    </source>
</evidence>
<dbReference type="PANTHER" id="PTHR11800">
    <property type="entry name" value="DNA-DIRECTED RNA POLYMERASE"/>
    <property type="match status" value="1"/>
</dbReference>
<dbReference type="WBParaSite" id="OFLC_0000298701-mRNA-1">
    <property type="protein sequence ID" value="OFLC_0000298701-mRNA-1"/>
    <property type="gene ID" value="OFLC_0000298701"/>
</dbReference>
<feature type="domain" description="DNA-directed RNA polymerase RpoA/D/Rpb3-type" evidence="3">
    <location>
        <begin position="20"/>
        <end position="64"/>
    </location>
</feature>
<keyword evidence="1" id="KW-0240">DNA-directed RNA polymerase</keyword>
<evidence type="ECO:0000313" key="5">
    <source>
        <dbReference type="Proteomes" id="UP000267606"/>
    </source>
</evidence>
<dbReference type="SUPFAM" id="SSF56553">
    <property type="entry name" value="Insert subdomain of RNA polymerase alpha subunit"/>
    <property type="match status" value="1"/>
</dbReference>
<dbReference type="AlphaFoldDB" id="A0A183H677"/>
<dbReference type="Gene3D" id="3.30.1360.10">
    <property type="entry name" value="RNA polymerase, RBP11-like subunit"/>
    <property type="match status" value="1"/>
</dbReference>
<organism evidence="6">
    <name type="scientific">Onchocerca flexuosa</name>
    <dbReference type="NCBI Taxonomy" id="387005"/>
    <lineage>
        <taxon>Eukaryota</taxon>
        <taxon>Metazoa</taxon>
        <taxon>Ecdysozoa</taxon>
        <taxon>Nematoda</taxon>
        <taxon>Chromadorea</taxon>
        <taxon>Rhabditida</taxon>
        <taxon>Spirurina</taxon>
        <taxon>Spiruromorpha</taxon>
        <taxon>Filarioidea</taxon>
        <taxon>Onchocercidae</taxon>
        <taxon>Onchocerca</taxon>
    </lineage>
</organism>
<dbReference type="InterPro" id="IPR001514">
    <property type="entry name" value="DNA-dir_RNA_pol_30-40kDasu_CS"/>
</dbReference>
<evidence type="ECO:0000313" key="4">
    <source>
        <dbReference type="EMBL" id="VDO34900.1"/>
    </source>
</evidence>
<dbReference type="SUPFAM" id="SSF55257">
    <property type="entry name" value="RBP11-like subunits of RNA polymerase"/>
    <property type="match status" value="1"/>
</dbReference>
<dbReference type="GO" id="GO:0046983">
    <property type="term" value="F:protein dimerization activity"/>
    <property type="evidence" value="ECO:0007669"/>
    <property type="project" value="InterPro"/>
</dbReference>
<dbReference type="InterPro" id="IPR011263">
    <property type="entry name" value="DNA-dir_RNA_pol_RpoA/D/Rpb3"/>
</dbReference>
<evidence type="ECO:0000256" key="1">
    <source>
        <dbReference type="ARBA" id="ARBA00022478"/>
    </source>
</evidence>
<dbReference type="GO" id="GO:0005665">
    <property type="term" value="C:RNA polymerase II, core complex"/>
    <property type="evidence" value="ECO:0007669"/>
    <property type="project" value="TreeGrafter"/>
</dbReference>
<dbReference type="InterPro" id="IPR036603">
    <property type="entry name" value="RBP11-like"/>
</dbReference>
<evidence type="ECO:0000256" key="2">
    <source>
        <dbReference type="ARBA" id="ARBA00023163"/>
    </source>
</evidence>
<dbReference type="Pfam" id="PF01193">
    <property type="entry name" value="RNA_pol_L"/>
    <property type="match status" value="1"/>
</dbReference>
<dbReference type="GO" id="GO:0003677">
    <property type="term" value="F:DNA binding"/>
    <property type="evidence" value="ECO:0007669"/>
    <property type="project" value="InterPro"/>
</dbReference>
<dbReference type="InterPro" id="IPR036643">
    <property type="entry name" value="RNApol_insert_sf"/>
</dbReference>
<protein>
    <submittedName>
        <fullName evidence="6">RPOLD domain-containing protein</fullName>
    </submittedName>
</protein>